<comment type="caution">
    <text evidence="4">The sequence shown here is derived from an EMBL/GenBank/DDBJ whole genome shotgun (WGS) entry which is preliminary data.</text>
</comment>
<dbReference type="GO" id="GO:1990275">
    <property type="term" value="F:preribosome binding"/>
    <property type="evidence" value="ECO:0007669"/>
    <property type="project" value="TreeGrafter"/>
</dbReference>
<keyword evidence="2" id="KW-0732">Signal</keyword>
<sequence length="503" mass="56935">MLLLKQVLLLGAVSLVSSVRATLDYEEVLSAIPFKGDSKAGKVYDQVIEQFSAEAIENRHLLHARISNLFPDSAVTVTSDPEFQLLPYAASVPDRIIIREKEDVQALKDVVFSRAHRRRSDTSSVHESVRFAGYDIEWQDQSLQAFIVAWHEDYSLYVQWHLIGDASAAHDLIRECSKWTAEPQNVIWVFNDGFWQPDAALWTAVQKASWSSVILDEEFKDRLINDYRSFFKSEETYKSFEVPWKRGLILLGPPGNGKTISIKAIMKDVDVPKLYVKTFHTWQGDEVGIREVFQRARAEAPCVLVLEDLDSLITDMNRSFFLNEVDGLEDNDGLLLIGTTNHFERLDPALSNRPSRFDRKYNFGNPSWAERRKFALFWQHKLSKNKQIDFPDSLVDKVADGSDNFSFAYLQEGFVASLLTLAGIDDPASRPEFATILMKEINKLREQLRQGNDKSFDNSTLGFDGESGGIGGGGGADPRWLKELQVMRGLQFPVGQVQFGGLL</sequence>
<proteinExistence type="inferred from homology"/>
<dbReference type="Pfam" id="PF00004">
    <property type="entry name" value="AAA"/>
    <property type="match status" value="1"/>
</dbReference>
<keyword evidence="5" id="KW-1185">Reference proteome</keyword>
<dbReference type="GO" id="GO:0003723">
    <property type="term" value="F:RNA binding"/>
    <property type="evidence" value="ECO:0007669"/>
    <property type="project" value="TreeGrafter"/>
</dbReference>
<dbReference type="RefSeq" id="XP_021869448.1">
    <property type="nucleotide sequence ID" value="XM_022016486.1"/>
</dbReference>
<dbReference type="InterPro" id="IPR003960">
    <property type="entry name" value="ATPase_AAA_CS"/>
</dbReference>
<dbReference type="GO" id="GO:0042254">
    <property type="term" value="P:ribosome biogenesis"/>
    <property type="evidence" value="ECO:0007669"/>
    <property type="project" value="TreeGrafter"/>
</dbReference>
<evidence type="ECO:0000313" key="4">
    <source>
        <dbReference type="EMBL" id="ORX35258.1"/>
    </source>
</evidence>
<comment type="similarity">
    <text evidence="1">Belongs to the AAA ATPase family.</text>
</comment>
<evidence type="ECO:0000313" key="5">
    <source>
        <dbReference type="Proteomes" id="UP000193218"/>
    </source>
</evidence>
<dbReference type="PANTHER" id="PTHR23077">
    <property type="entry name" value="AAA-FAMILY ATPASE"/>
    <property type="match status" value="1"/>
</dbReference>
<dbReference type="OrthoDB" id="2115716at2759"/>
<dbReference type="PROSITE" id="PS00674">
    <property type="entry name" value="AAA"/>
    <property type="match status" value="1"/>
</dbReference>
<dbReference type="EMBL" id="NBSH01000011">
    <property type="protein sequence ID" value="ORX35258.1"/>
    <property type="molecule type" value="Genomic_DNA"/>
</dbReference>
<feature type="signal peptide" evidence="2">
    <location>
        <begin position="1"/>
        <end position="18"/>
    </location>
</feature>
<keyword evidence="4" id="KW-0378">Hydrolase</keyword>
<dbReference type="AlphaFoldDB" id="A0A1Y1UB38"/>
<dbReference type="InterPro" id="IPR027417">
    <property type="entry name" value="P-loop_NTPase"/>
</dbReference>
<dbReference type="InterPro" id="IPR050168">
    <property type="entry name" value="AAA_ATPase_domain"/>
</dbReference>
<name>A0A1Y1UB38_9TREE</name>
<dbReference type="GO" id="GO:0016887">
    <property type="term" value="F:ATP hydrolysis activity"/>
    <property type="evidence" value="ECO:0007669"/>
    <property type="project" value="InterPro"/>
</dbReference>
<organism evidence="4 5">
    <name type="scientific">Kockovaella imperatae</name>
    <dbReference type="NCBI Taxonomy" id="4999"/>
    <lineage>
        <taxon>Eukaryota</taxon>
        <taxon>Fungi</taxon>
        <taxon>Dikarya</taxon>
        <taxon>Basidiomycota</taxon>
        <taxon>Agaricomycotina</taxon>
        <taxon>Tremellomycetes</taxon>
        <taxon>Tremellales</taxon>
        <taxon>Cuniculitremaceae</taxon>
        <taxon>Kockovaella</taxon>
    </lineage>
</organism>
<dbReference type="STRING" id="4999.A0A1Y1UB38"/>
<reference evidence="4 5" key="1">
    <citation type="submission" date="2017-03" db="EMBL/GenBank/DDBJ databases">
        <title>Widespread Adenine N6-methylation of Active Genes in Fungi.</title>
        <authorList>
            <consortium name="DOE Joint Genome Institute"/>
            <person name="Mondo S.J."/>
            <person name="Dannebaum R.O."/>
            <person name="Kuo R.C."/>
            <person name="Louie K.B."/>
            <person name="Bewick A.J."/>
            <person name="Labutti K."/>
            <person name="Haridas S."/>
            <person name="Kuo A."/>
            <person name="Salamov A."/>
            <person name="Ahrendt S.R."/>
            <person name="Lau R."/>
            <person name="Bowen B.P."/>
            <person name="Lipzen A."/>
            <person name="Sullivan W."/>
            <person name="Andreopoulos W.B."/>
            <person name="Clum A."/>
            <person name="Lindquist E."/>
            <person name="Daum C."/>
            <person name="Northen T.R."/>
            <person name="Ramamoorthy G."/>
            <person name="Schmitz R.J."/>
            <person name="Gryganskyi A."/>
            <person name="Culley D."/>
            <person name="Magnuson J."/>
            <person name="James T.Y."/>
            <person name="O'Malley M.A."/>
            <person name="Stajich J.E."/>
            <person name="Spatafora J.W."/>
            <person name="Visel A."/>
            <person name="Grigoriev I.V."/>
        </authorList>
    </citation>
    <scope>NUCLEOTIDE SEQUENCE [LARGE SCALE GENOMIC DNA]</scope>
    <source>
        <strain evidence="4 5">NRRL Y-17943</strain>
    </source>
</reference>
<feature type="domain" description="AAA+ ATPase" evidence="3">
    <location>
        <begin position="244"/>
        <end position="367"/>
    </location>
</feature>
<keyword evidence="1" id="KW-0067">ATP-binding</keyword>
<evidence type="ECO:0000256" key="1">
    <source>
        <dbReference type="RuleBase" id="RU003651"/>
    </source>
</evidence>
<dbReference type="InParanoid" id="A0A1Y1UB38"/>
<dbReference type="Gene3D" id="3.40.50.300">
    <property type="entry name" value="P-loop containing nucleotide triphosphate hydrolases"/>
    <property type="match status" value="1"/>
</dbReference>
<accession>A0A1Y1UB38</accession>
<evidence type="ECO:0000259" key="3">
    <source>
        <dbReference type="SMART" id="SM00382"/>
    </source>
</evidence>
<dbReference type="GO" id="GO:0005524">
    <property type="term" value="F:ATP binding"/>
    <property type="evidence" value="ECO:0007669"/>
    <property type="project" value="UniProtKB-KW"/>
</dbReference>
<evidence type="ECO:0000256" key="2">
    <source>
        <dbReference type="SAM" id="SignalP"/>
    </source>
</evidence>
<dbReference type="CDD" id="cd19481">
    <property type="entry name" value="RecA-like_protease"/>
    <property type="match status" value="1"/>
</dbReference>
<dbReference type="Proteomes" id="UP000193218">
    <property type="component" value="Unassembled WGS sequence"/>
</dbReference>
<gene>
    <name evidence="4" type="ORF">BD324DRAFT_632040</name>
</gene>
<dbReference type="InterPro" id="IPR003593">
    <property type="entry name" value="AAA+_ATPase"/>
</dbReference>
<dbReference type="SUPFAM" id="SSF52540">
    <property type="entry name" value="P-loop containing nucleoside triphosphate hydrolases"/>
    <property type="match status" value="1"/>
</dbReference>
<dbReference type="PANTHER" id="PTHR23077:SF132">
    <property type="entry name" value="ATP-DEPENDENT ZN PROTEASE"/>
    <property type="match status" value="1"/>
</dbReference>
<protein>
    <submittedName>
        <fullName evidence="4">p-loop containing nucleoside triphosphate hydrolase protein</fullName>
    </submittedName>
</protein>
<feature type="chain" id="PRO_5013186265" evidence="2">
    <location>
        <begin position="19"/>
        <end position="503"/>
    </location>
</feature>
<dbReference type="GO" id="GO:0005634">
    <property type="term" value="C:nucleus"/>
    <property type="evidence" value="ECO:0007669"/>
    <property type="project" value="TreeGrafter"/>
</dbReference>
<keyword evidence="1" id="KW-0547">Nucleotide-binding</keyword>
<dbReference type="InterPro" id="IPR003959">
    <property type="entry name" value="ATPase_AAA_core"/>
</dbReference>
<dbReference type="GeneID" id="33558295"/>
<dbReference type="SMART" id="SM00382">
    <property type="entry name" value="AAA"/>
    <property type="match status" value="1"/>
</dbReference>